<dbReference type="GO" id="GO:0005635">
    <property type="term" value="C:nuclear envelope"/>
    <property type="evidence" value="ECO:0007669"/>
    <property type="project" value="UniProtKB-ARBA"/>
</dbReference>
<comment type="similarity">
    <text evidence="2">Belongs to the NXF family.</text>
</comment>
<dbReference type="SUPFAM" id="SSF54928">
    <property type="entry name" value="RNA-binding domain, RBD"/>
    <property type="match status" value="1"/>
</dbReference>
<dbReference type="InterPro" id="IPR009060">
    <property type="entry name" value="UBA-like_sf"/>
</dbReference>
<evidence type="ECO:0000259" key="11">
    <source>
        <dbReference type="PROSITE" id="PS51281"/>
    </source>
</evidence>
<dbReference type="InterPro" id="IPR002075">
    <property type="entry name" value="NTF2_dom"/>
</dbReference>
<dbReference type="CDD" id="cd00780">
    <property type="entry name" value="NTF2"/>
    <property type="match status" value="1"/>
</dbReference>
<dbReference type="InterPro" id="IPR032675">
    <property type="entry name" value="LRR_dom_sf"/>
</dbReference>
<dbReference type="GO" id="GO:0005737">
    <property type="term" value="C:cytoplasm"/>
    <property type="evidence" value="ECO:0007669"/>
    <property type="project" value="InterPro"/>
</dbReference>
<comment type="subcellular location">
    <subcellularLocation>
        <location evidence="1">Nucleus</location>
        <location evidence="1">Nucleoplasm</location>
    </subcellularLocation>
</comment>
<reference evidence="12" key="1">
    <citation type="journal article" date="2023" name="bioRxiv">
        <title>Scaffold-level genome assemblies of two parasitoid biocontrol wasps reveal the parthenogenesis mechanism and an associated novel virus.</title>
        <authorList>
            <person name="Inwood S."/>
            <person name="Skelly J."/>
            <person name="Guhlin J."/>
            <person name="Harrop T."/>
            <person name="Goldson S."/>
            <person name="Dearden P."/>
        </authorList>
    </citation>
    <scope>NUCLEOTIDE SEQUENCE</scope>
    <source>
        <strain evidence="12">Irish</strain>
        <tissue evidence="12">Whole body</tissue>
    </source>
</reference>
<evidence type="ECO:0000256" key="9">
    <source>
        <dbReference type="SAM" id="MobiDB-lite"/>
    </source>
</evidence>
<accession>A0AA39C7C4</accession>
<evidence type="ECO:0000256" key="1">
    <source>
        <dbReference type="ARBA" id="ARBA00004642"/>
    </source>
</evidence>
<feature type="compositionally biased region" description="Polar residues" evidence="9">
    <location>
        <begin position="35"/>
        <end position="56"/>
    </location>
</feature>
<feature type="domain" description="NTF2" evidence="10">
    <location>
        <begin position="403"/>
        <end position="548"/>
    </location>
</feature>
<evidence type="ECO:0000256" key="3">
    <source>
        <dbReference type="ARBA" id="ARBA00022448"/>
    </source>
</evidence>
<feature type="region of interest" description="Disordered" evidence="9">
    <location>
        <begin position="1"/>
        <end position="69"/>
    </location>
</feature>
<evidence type="ECO:0000256" key="8">
    <source>
        <dbReference type="ARBA" id="ARBA00023242"/>
    </source>
</evidence>
<dbReference type="Proteomes" id="UP001168990">
    <property type="component" value="Unassembled WGS sequence"/>
</dbReference>
<dbReference type="SUPFAM" id="SSF54427">
    <property type="entry name" value="NTF2-like"/>
    <property type="match status" value="1"/>
</dbReference>
<dbReference type="InterPro" id="IPR001611">
    <property type="entry name" value="Leu-rich_rpt"/>
</dbReference>
<dbReference type="PROSITE" id="PS51281">
    <property type="entry name" value="TAP_C"/>
    <property type="match status" value="1"/>
</dbReference>
<dbReference type="InterPro" id="IPR015245">
    <property type="entry name" value="Tap_RNA-bd"/>
</dbReference>
<evidence type="ECO:0000313" key="13">
    <source>
        <dbReference type="Proteomes" id="UP001168990"/>
    </source>
</evidence>
<dbReference type="EMBL" id="JAQQBS010001424">
    <property type="protein sequence ID" value="KAK0159087.1"/>
    <property type="molecule type" value="Genomic_DNA"/>
</dbReference>
<dbReference type="Pfam" id="PF09162">
    <property type="entry name" value="Tap-RNA_bind"/>
    <property type="match status" value="1"/>
</dbReference>
<dbReference type="InterPro" id="IPR018222">
    <property type="entry name" value="Nuclear_transport_factor_2_euk"/>
</dbReference>
<dbReference type="Pfam" id="PF03943">
    <property type="entry name" value="TAP_C"/>
    <property type="match status" value="1"/>
</dbReference>
<dbReference type="Gene3D" id="3.30.70.330">
    <property type="match status" value="1"/>
</dbReference>
<dbReference type="FunFam" id="3.80.10.10:FF:000384">
    <property type="entry name" value="Nuclear RNA export factor 1"/>
    <property type="match status" value="1"/>
</dbReference>
<dbReference type="Gene3D" id="3.10.450.50">
    <property type="match status" value="1"/>
</dbReference>
<dbReference type="CDD" id="cd14342">
    <property type="entry name" value="UBA_TAP-C"/>
    <property type="match status" value="1"/>
</dbReference>
<evidence type="ECO:0000256" key="4">
    <source>
        <dbReference type="ARBA" id="ARBA00022614"/>
    </source>
</evidence>
<dbReference type="PROSITE" id="PS51450">
    <property type="entry name" value="LRR"/>
    <property type="match status" value="2"/>
</dbReference>
<keyword evidence="7" id="KW-0694">RNA-binding</keyword>
<dbReference type="Gene3D" id="3.80.10.10">
    <property type="entry name" value="Ribonuclease Inhibitor"/>
    <property type="match status" value="1"/>
</dbReference>
<dbReference type="SUPFAM" id="SSF52058">
    <property type="entry name" value="L domain-like"/>
    <property type="match status" value="1"/>
</dbReference>
<keyword evidence="13" id="KW-1185">Reference proteome</keyword>
<dbReference type="SUPFAM" id="SSF46934">
    <property type="entry name" value="UBA-like"/>
    <property type="match status" value="1"/>
</dbReference>
<keyword evidence="5" id="KW-0677">Repeat</keyword>
<dbReference type="FunFam" id="1.10.8.10:FF:000018">
    <property type="entry name" value="Nuclear RNA export factor 1"/>
    <property type="match status" value="1"/>
</dbReference>
<feature type="compositionally biased region" description="Basic residues" evidence="9">
    <location>
        <begin position="14"/>
        <end position="27"/>
    </location>
</feature>
<evidence type="ECO:0000256" key="2">
    <source>
        <dbReference type="ARBA" id="ARBA00009285"/>
    </source>
</evidence>
<dbReference type="InterPro" id="IPR005637">
    <property type="entry name" value="TAP_C_dom"/>
</dbReference>
<dbReference type="InterPro" id="IPR032710">
    <property type="entry name" value="NTF2-like_dom_sf"/>
</dbReference>
<evidence type="ECO:0000259" key="10">
    <source>
        <dbReference type="PROSITE" id="PS50177"/>
    </source>
</evidence>
<dbReference type="Pfam" id="PF22602">
    <property type="entry name" value="NXF_NTF2"/>
    <property type="match status" value="1"/>
</dbReference>
<dbReference type="FunFam" id="3.10.450.50:FF:000004">
    <property type="entry name" value="Nuclear RNA export factor 1"/>
    <property type="match status" value="1"/>
</dbReference>
<dbReference type="PROSITE" id="PS50177">
    <property type="entry name" value="NTF2_DOMAIN"/>
    <property type="match status" value="1"/>
</dbReference>
<dbReference type="GO" id="GO:0016973">
    <property type="term" value="P:poly(A)+ mRNA export from nucleus"/>
    <property type="evidence" value="ECO:0007669"/>
    <property type="project" value="TreeGrafter"/>
</dbReference>
<dbReference type="InterPro" id="IPR012677">
    <property type="entry name" value="Nucleotide-bd_a/b_plait_sf"/>
</dbReference>
<dbReference type="Pfam" id="PF24048">
    <property type="entry name" value="LRR_NXF1-5"/>
    <property type="match status" value="1"/>
</dbReference>
<dbReference type="InterPro" id="IPR030217">
    <property type="entry name" value="NXF_fam"/>
</dbReference>
<evidence type="ECO:0000256" key="6">
    <source>
        <dbReference type="ARBA" id="ARBA00022816"/>
    </source>
</evidence>
<evidence type="ECO:0000256" key="5">
    <source>
        <dbReference type="ARBA" id="ARBA00022737"/>
    </source>
</evidence>
<dbReference type="InterPro" id="IPR057125">
    <property type="entry name" value="NXF1/2/3/5-like_LRR"/>
</dbReference>
<evidence type="ECO:0000313" key="12">
    <source>
        <dbReference type="EMBL" id="KAK0159087.1"/>
    </source>
</evidence>
<evidence type="ECO:0008006" key="14">
    <source>
        <dbReference type="Google" id="ProtNLM"/>
    </source>
</evidence>
<keyword evidence="3" id="KW-0813">Transport</keyword>
<dbReference type="PANTHER" id="PTHR10662">
    <property type="entry name" value="NUCLEAR RNA EXPORT FACTOR"/>
    <property type="match status" value="1"/>
</dbReference>
<dbReference type="SMART" id="SM00804">
    <property type="entry name" value="TAP_C"/>
    <property type="match status" value="1"/>
</dbReference>
<keyword evidence="6" id="KW-0509">mRNA transport</keyword>
<dbReference type="GO" id="GO:0005654">
    <property type="term" value="C:nucleoplasm"/>
    <property type="evidence" value="ECO:0007669"/>
    <property type="project" value="UniProtKB-SubCell"/>
</dbReference>
<keyword evidence="8" id="KW-0539">Nucleus</keyword>
<proteinExistence type="inferred from homology"/>
<dbReference type="PANTHER" id="PTHR10662:SF22">
    <property type="entry name" value="NUCLEAR RNA EXPORT FACTOR 1"/>
    <property type="match status" value="1"/>
</dbReference>
<feature type="domain" description="TAP-C" evidence="11">
    <location>
        <begin position="605"/>
        <end position="659"/>
    </location>
</feature>
<comment type="caution">
    <text evidence="12">The sequence shown here is derived from an EMBL/GenBank/DDBJ whole genome shotgun (WGS) entry which is preliminary data.</text>
</comment>
<keyword evidence="4" id="KW-0433">Leucine-rich repeat</keyword>
<reference evidence="12" key="2">
    <citation type="submission" date="2023-03" db="EMBL/GenBank/DDBJ databases">
        <authorList>
            <person name="Inwood S.N."/>
            <person name="Skelly J.G."/>
            <person name="Guhlin J."/>
            <person name="Harrop T.W.R."/>
            <person name="Goldson S.G."/>
            <person name="Dearden P.K."/>
        </authorList>
    </citation>
    <scope>NUCLEOTIDE SEQUENCE</scope>
    <source>
        <strain evidence="12">Irish</strain>
        <tissue evidence="12">Whole body</tissue>
    </source>
</reference>
<organism evidence="12 13">
    <name type="scientific">Microctonus aethiopoides</name>
    <dbReference type="NCBI Taxonomy" id="144406"/>
    <lineage>
        <taxon>Eukaryota</taxon>
        <taxon>Metazoa</taxon>
        <taxon>Ecdysozoa</taxon>
        <taxon>Arthropoda</taxon>
        <taxon>Hexapoda</taxon>
        <taxon>Insecta</taxon>
        <taxon>Pterygota</taxon>
        <taxon>Neoptera</taxon>
        <taxon>Endopterygota</taxon>
        <taxon>Hymenoptera</taxon>
        <taxon>Apocrita</taxon>
        <taxon>Ichneumonoidea</taxon>
        <taxon>Braconidae</taxon>
        <taxon>Euphorinae</taxon>
        <taxon>Microctonus</taxon>
    </lineage>
</organism>
<protein>
    <recommendedName>
        <fullName evidence="14">Nuclear RNA export factor 1</fullName>
    </recommendedName>
</protein>
<gene>
    <name evidence="12" type="ORF">PV328_010013</name>
</gene>
<dbReference type="GO" id="GO:0003723">
    <property type="term" value="F:RNA binding"/>
    <property type="evidence" value="ECO:0007669"/>
    <property type="project" value="UniProtKB-KW"/>
</dbReference>
<dbReference type="Gene3D" id="1.10.8.10">
    <property type="entry name" value="DNA helicase RuvA subunit, C-terminal domain"/>
    <property type="match status" value="1"/>
</dbReference>
<dbReference type="InterPro" id="IPR035979">
    <property type="entry name" value="RBD_domain_sf"/>
</dbReference>
<dbReference type="AlphaFoldDB" id="A0AA39C7C4"/>
<evidence type="ECO:0000256" key="7">
    <source>
        <dbReference type="ARBA" id="ARBA00022884"/>
    </source>
</evidence>
<name>A0AA39C7C4_9HYME</name>
<sequence length="659" mass="75432">MPKKSFKGQNFGGRSKKQRGNRAKNAKTRSEDSSHGSGNFTYDQRSNHGSGISRVPHNNHSRSGNKRDCGKLGMAIRAQLDDDVAMSSESNVNEKQVIFRGRSRGSLTGAGHYSVSQRSRLPQHANKLIRTLIGDCSYYKVNVMNGHQYEKEFIIKSLMTRIAPNTFIPIMYKIVGRDAIFYVDDHQAAYHLLECDRRITTDDGFKLGIKVRPGYPNCEVDDVLKERMKLAMAKRYVAETNSLDLSQFHRDPELVQDYFCALFRPIMLTSVLDIVAEAIPNLHALNLSNNKFSIIEKLNVLWKKFPNLKILYIGDNKLKELNQIDALKDLSLEELQLKGNPLCNRYENRNDNYISDVRKRFPKLLRLDGAELPKPIVFDIVEEEVILPPMKIKFVNDPRAEKIAVQFMQQYYTVFDSDSRQPLLDAYHADACFSLTIAPSSQIQKFNKYLPDNRNLLRTNDTARRRKLLKQGRLPIVSYISEMPKTQHYLNSFTMDINLVTEGMMLVTVTGCFKELDTKDQPIRSFNRTFIIVPEGTGYCIKNEQHHLSHPTVDQEKQMLNSQPILSTSSSQPQPEQANITNAVLPDPSQQVLQSSSATEEPSIEIQQQMTMMLSQQTNMNLEWSFKCLKEVQWNYDRAFIAFNDFFKSGAIPSVAFQK</sequence>